<dbReference type="AlphaFoldDB" id="A0A8S9SRZ8"/>
<proteinExistence type="predicted"/>
<evidence type="ECO:0000313" key="2">
    <source>
        <dbReference type="EMBL" id="KAF3603598.1"/>
    </source>
</evidence>
<accession>A0A8S9SRZ8</accession>
<gene>
    <name evidence="2" type="ORF">F2Q69_00036236</name>
</gene>
<evidence type="ECO:0000256" key="1">
    <source>
        <dbReference type="SAM" id="MobiDB-lite"/>
    </source>
</evidence>
<sequence>MVCTAGNTSPWEDNTMLTSVARFNVGITYESLLVPAPLQPLVPMPAVVTNIKSVGNQLAAIQQALDAINPSKLTTPPHMRKMRGPQAGHNIFQPGLQLGRIPKAGGVRRRAPGNTARIPDNN</sequence>
<reference evidence="2" key="1">
    <citation type="submission" date="2019-12" db="EMBL/GenBank/DDBJ databases">
        <title>Genome sequencing and annotation of Brassica cretica.</title>
        <authorList>
            <person name="Studholme D.J."/>
            <person name="Sarris P."/>
        </authorList>
    </citation>
    <scope>NUCLEOTIDE SEQUENCE</scope>
    <source>
        <strain evidence="2">PFS-109/04</strain>
        <tissue evidence="2">Leaf</tissue>
    </source>
</reference>
<evidence type="ECO:0000313" key="3">
    <source>
        <dbReference type="Proteomes" id="UP000712600"/>
    </source>
</evidence>
<name>A0A8S9SRZ8_BRACR</name>
<comment type="caution">
    <text evidence="2">The sequence shown here is derived from an EMBL/GenBank/DDBJ whole genome shotgun (WGS) entry which is preliminary data.</text>
</comment>
<dbReference type="Proteomes" id="UP000712600">
    <property type="component" value="Unassembled WGS sequence"/>
</dbReference>
<protein>
    <submittedName>
        <fullName evidence="2">Uncharacterized protein</fullName>
    </submittedName>
</protein>
<dbReference type="EMBL" id="QGKX02000004">
    <property type="protein sequence ID" value="KAF3603598.1"/>
    <property type="molecule type" value="Genomic_DNA"/>
</dbReference>
<organism evidence="2 3">
    <name type="scientific">Brassica cretica</name>
    <name type="common">Mustard</name>
    <dbReference type="NCBI Taxonomy" id="69181"/>
    <lineage>
        <taxon>Eukaryota</taxon>
        <taxon>Viridiplantae</taxon>
        <taxon>Streptophyta</taxon>
        <taxon>Embryophyta</taxon>
        <taxon>Tracheophyta</taxon>
        <taxon>Spermatophyta</taxon>
        <taxon>Magnoliopsida</taxon>
        <taxon>eudicotyledons</taxon>
        <taxon>Gunneridae</taxon>
        <taxon>Pentapetalae</taxon>
        <taxon>rosids</taxon>
        <taxon>malvids</taxon>
        <taxon>Brassicales</taxon>
        <taxon>Brassicaceae</taxon>
        <taxon>Brassiceae</taxon>
        <taxon>Brassica</taxon>
    </lineage>
</organism>
<feature type="region of interest" description="Disordered" evidence="1">
    <location>
        <begin position="102"/>
        <end position="122"/>
    </location>
</feature>